<organism evidence="16 17">
    <name type="scientific">Mixia osmundae (strain CBS 9802 / IAM 14324 / JCM 22182 / KY 12970)</name>
    <dbReference type="NCBI Taxonomy" id="764103"/>
    <lineage>
        <taxon>Eukaryota</taxon>
        <taxon>Fungi</taxon>
        <taxon>Dikarya</taxon>
        <taxon>Basidiomycota</taxon>
        <taxon>Pucciniomycotina</taxon>
        <taxon>Mixiomycetes</taxon>
        <taxon>Mixiales</taxon>
        <taxon>Mixiaceae</taxon>
        <taxon>Mixia</taxon>
    </lineage>
</organism>
<feature type="binding site" evidence="12">
    <location>
        <position position="135"/>
    </location>
    <ligand>
        <name>substrate</name>
    </ligand>
</feature>
<reference evidence="16 17" key="2">
    <citation type="journal article" date="2012" name="Open Biol.">
        <title>Characteristics of nucleosomes and linker DNA regions on the genome of the basidiomycete Mixia osmundae revealed by mono- and dinucleosome mapping.</title>
        <authorList>
            <person name="Nishida H."/>
            <person name="Kondo S."/>
            <person name="Matsumoto T."/>
            <person name="Suzuki Y."/>
            <person name="Yoshikawa H."/>
            <person name="Taylor T.D."/>
            <person name="Sugiyama J."/>
        </authorList>
    </citation>
    <scope>NUCLEOTIDE SEQUENCE [LARGE SCALE GENOMIC DNA]</scope>
    <source>
        <strain evidence="17">CBS 9802 / IAM 14324 / JCM 22182 / KY 12970</strain>
    </source>
</reference>
<dbReference type="PANTHER" id="PTHR28629">
    <property type="entry name" value="TRIOKINASE/FMN CYCLASE"/>
    <property type="match status" value="1"/>
</dbReference>
<dbReference type="EMBL" id="BABT02000157">
    <property type="protein sequence ID" value="GAA98705.1"/>
    <property type="molecule type" value="Genomic_DNA"/>
</dbReference>
<evidence type="ECO:0000313" key="16">
    <source>
        <dbReference type="EMBL" id="GAA98705.1"/>
    </source>
</evidence>
<evidence type="ECO:0000256" key="13">
    <source>
        <dbReference type="SAM" id="MobiDB-lite"/>
    </source>
</evidence>
<dbReference type="Gene3D" id="1.25.40.340">
    <property type="match status" value="1"/>
</dbReference>
<dbReference type="InterPro" id="IPR036117">
    <property type="entry name" value="DhaL_dom_sf"/>
</dbReference>
<gene>
    <name evidence="16" type="primary">Mo05393</name>
    <name evidence="16" type="ORF">E5Q_05393</name>
</gene>
<dbReference type="GO" id="GO:0050354">
    <property type="term" value="F:triokinase activity"/>
    <property type="evidence" value="ECO:0007669"/>
    <property type="project" value="UniProtKB-EC"/>
</dbReference>
<comment type="catalytic activity">
    <reaction evidence="9">
        <text>D-glyceraldehyde + ATP = D-glyceraldehyde 3-phosphate + ADP + H(+)</text>
        <dbReference type="Rhea" id="RHEA:13941"/>
        <dbReference type="ChEBI" id="CHEBI:15378"/>
        <dbReference type="ChEBI" id="CHEBI:17378"/>
        <dbReference type="ChEBI" id="CHEBI:30616"/>
        <dbReference type="ChEBI" id="CHEBI:59776"/>
        <dbReference type="ChEBI" id="CHEBI:456216"/>
        <dbReference type="EC" id="2.7.1.28"/>
    </reaction>
</comment>
<dbReference type="NCBIfam" id="TIGR02361">
    <property type="entry name" value="dak_ATP"/>
    <property type="match status" value="1"/>
</dbReference>
<evidence type="ECO:0008006" key="18">
    <source>
        <dbReference type="Google" id="ProtNLM"/>
    </source>
</evidence>
<dbReference type="SMART" id="SM01120">
    <property type="entry name" value="Dak2"/>
    <property type="match status" value="1"/>
</dbReference>
<reference evidence="16 17" key="1">
    <citation type="journal article" date="2011" name="J. Gen. Appl. Microbiol.">
        <title>Draft genome sequencing of the enigmatic basidiomycete Mixia osmundae.</title>
        <authorList>
            <person name="Nishida H."/>
            <person name="Nagatsuka Y."/>
            <person name="Sugiyama J."/>
        </authorList>
    </citation>
    <scope>NUCLEOTIDE SEQUENCE [LARGE SCALE GENOMIC DNA]</scope>
    <source>
        <strain evidence="17">CBS 9802 / IAM 14324 / JCM 22182 / KY 12970</strain>
    </source>
</reference>
<protein>
    <recommendedName>
        <fullName evidence="18">Dihydroxyacetone kinase</fullName>
    </recommendedName>
</protein>
<dbReference type="FunFam" id="1.25.40.340:FF:000001">
    <property type="entry name" value="Dihydroxyacetone kinase 1"/>
    <property type="match status" value="1"/>
</dbReference>
<feature type="domain" description="DhaL" evidence="14">
    <location>
        <begin position="408"/>
        <end position="606"/>
    </location>
</feature>
<keyword evidence="17" id="KW-1185">Reference proteome</keyword>
<dbReference type="OrthoDB" id="1724672at2759"/>
<keyword evidence="7" id="KW-0319">Glycerol metabolism</keyword>
<keyword evidence="8" id="KW-0067">ATP-binding</keyword>
<evidence type="ECO:0000256" key="11">
    <source>
        <dbReference type="PIRSR" id="PIRSR612734-1"/>
    </source>
</evidence>
<keyword evidence="5" id="KW-0547">Nucleotide-binding</keyword>
<evidence type="ECO:0000259" key="14">
    <source>
        <dbReference type="PROSITE" id="PS51480"/>
    </source>
</evidence>
<dbReference type="FunFam" id="3.30.1180.20:FF:000001">
    <property type="entry name" value="Dihydroxyacetone kinase 1"/>
    <property type="match status" value="1"/>
</dbReference>
<dbReference type="HOGENOM" id="CLU_017054_6_0_1"/>
<evidence type="ECO:0000256" key="8">
    <source>
        <dbReference type="ARBA" id="ARBA00022840"/>
    </source>
</evidence>
<evidence type="ECO:0000256" key="2">
    <source>
        <dbReference type="ARBA" id="ARBA00004778"/>
    </source>
</evidence>
<evidence type="ECO:0000256" key="1">
    <source>
        <dbReference type="ARBA" id="ARBA00003264"/>
    </source>
</evidence>
<sequence length="609" mass="63412">MGDRRTQSRQAHIPKSLEFGLGNKFPRMSFFDSDASSDPVRLALDALLARDDLALLKDARVIYRANPDPHNVSIISGGGSGHEPLAAGYVGRGMLTGAVSGDIFASPSTKQVFAAIRACASDAGTLLLILNYTGDVLHFNLAAQKARAEGQAVQVVAISDDVAVGRAASELVGRRGLAGMILAQKICGAAAEAGQSLHQLTTLAQRINANMVSIGASLDHCHVPGSLPAHLKADEIELGMGIHNEPGFTKLSPSPKPAELVARMLGLLLKQDDEERSFVRFAAGDQLVLLVNNLGGLSNLELSALTSLTLSALEDQAIHPVRVLSGTFLTSLDGSGFSITLLNISSAASDVSSNSELLDLLDAPAATAAWSNPSATSSASASRDSRTKQSSKDVRSPQQSGKVLVSASVLYRAISGACETLEAQGPQLTRWDTIVGDGDCGRTCEQGAQAVLKLVNSPPHSSRIDIGSFVHDISEAVEDACGGTLGAIFAIFLAALANELLAVTADSLEMSTWAACAARALETLEASTLARQGHRTIMDALIPFVETFTISNVLRTAVSAAITGAEGTKNLKAKLGRAAYIGEREGTEVPDPGAMAVAAILSGLMEAFD</sequence>
<keyword evidence="4" id="KW-0808">Transferase</keyword>
<evidence type="ECO:0000256" key="3">
    <source>
        <dbReference type="ARBA" id="ARBA00008757"/>
    </source>
</evidence>
<evidence type="ECO:0000256" key="10">
    <source>
        <dbReference type="ARBA" id="ARBA00048898"/>
    </source>
</evidence>
<comment type="catalytic activity">
    <reaction evidence="10">
        <text>dihydroxyacetone + ATP = dihydroxyacetone phosphate + ADP + H(+)</text>
        <dbReference type="Rhea" id="RHEA:15773"/>
        <dbReference type="ChEBI" id="CHEBI:15378"/>
        <dbReference type="ChEBI" id="CHEBI:16016"/>
        <dbReference type="ChEBI" id="CHEBI:30616"/>
        <dbReference type="ChEBI" id="CHEBI:57642"/>
        <dbReference type="ChEBI" id="CHEBI:456216"/>
        <dbReference type="EC" id="2.7.1.29"/>
    </reaction>
</comment>
<feature type="compositionally biased region" description="Low complexity" evidence="13">
    <location>
        <begin position="371"/>
        <end position="382"/>
    </location>
</feature>
<evidence type="ECO:0000256" key="6">
    <source>
        <dbReference type="ARBA" id="ARBA00022777"/>
    </source>
</evidence>
<comment type="caution">
    <text evidence="16">The sequence shown here is derived from an EMBL/GenBank/DDBJ whole genome shotgun (WGS) entry which is preliminary data.</text>
</comment>
<dbReference type="GO" id="GO:0004371">
    <property type="term" value="F:glycerone kinase activity"/>
    <property type="evidence" value="ECO:0007669"/>
    <property type="project" value="UniProtKB-EC"/>
</dbReference>
<dbReference type="InterPro" id="IPR050861">
    <property type="entry name" value="Dihydroxyacetone_Kinase"/>
</dbReference>
<comment type="function">
    <text evidence="1">Catalyzes both the phosphorylation of dihydroxyacetone and of glyceraldehyde.</text>
</comment>
<dbReference type="Proteomes" id="UP000009131">
    <property type="component" value="Unassembled WGS sequence"/>
</dbReference>
<dbReference type="PANTHER" id="PTHR28629:SF4">
    <property type="entry name" value="TRIOKINASE_FMN CYCLASE"/>
    <property type="match status" value="1"/>
</dbReference>
<dbReference type="Pfam" id="PF02733">
    <property type="entry name" value="Dak1"/>
    <property type="match status" value="1"/>
</dbReference>
<comment type="similarity">
    <text evidence="3">Belongs to the dihydroxyacetone kinase (DAK) family.</text>
</comment>
<evidence type="ECO:0000259" key="15">
    <source>
        <dbReference type="PROSITE" id="PS51481"/>
    </source>
</evidence>
<dbReference type="SUPFAM" id="SSF101473">
    <property type="entry name" value="DhaL-like"/>
    <property type="match status" value="1"/>
</dbReference>
<comment type="pathway">
    <text evidence="2">Polyol metabolism; glycerol fermentation; glycerone phosphate from glycerol (oxidative route): step 2/2.</text>
</comment>
<evidence type="ECO:0000256" key="12">
    <source>
        <dbReference type="PIRSR" id="PIRSR612734-2"/>
    </source>
</evidence>
<dbReference type="SUPFAM" id="SSF82549">
    <property type="entry name" value="DAK1/DegV-like"/>
    <property type="match status" value="1"/>
</dbReference>
<evidence type="ECO:0000256" key="4">
    <source>
        <dbReference type="ARBA" id="ARBA00022679"/>
    </source>
</evidence>
<dbReference type="InterPro" id="IPR004006">
    <property type="entry name" value="DhaK_dom"/>
</dbReference>
<evidence type="ECO:0000256" key="5">
    <source>
        <dbReference type="ARBA" id="ARBA00022741"/>
    </source>
</evidence>
<dbReference type="Gene3D" id="3.30.1180.20">
    <property type="entry name" value="Dihydroxyacetone kinase, domain 2"/>
    <property type="match status" value="1"/>
</dbReference>
<dbReference type="Gene3D" id="3.40.50.10440">
    <property type="entry name" value="Dihydroxyacetone kinase, domain 1"/>
    <property type="match status" value="1"/>
</dbReference>
<dbReference type="GO" id="GO:0019588">
    <property type="term" value="P:anaerobic glycerol catabolic process"/>
    <property type="evidence" value="ECO:0007669"/>
    <property type="project" value="UniProtKB-UniPathway"/>
</dbReference>
<dbReference type="FunFam" id="3.40.50.10440:FF:000001">
    <property type="entry name" value="Dihydroxyacetone kinase, DhaK subunit"/>
    <property type="match status" value="1"/>
</dbReference>
<dbReference type="PROSITE" id="PS51480">
    <property type="entry name" value="DHAL"/>
    <property type="match status" value="1"/>
</dbReference>
<evidence type="ECO:0000256" key="9">
    <source>
        <dbReference type="ARBA" id="ARBA00047974"/>
    </source>
</evidence>
<dbReference type="GO" id="GO:0005524">
    <property type="term" value="F:ATP binding"/>
    <property type="evidence" value="ECO:0007669"/>
    <property type="project" value="UniProtKB-KW"/>
</dbReference>
<dbReference type="InterPro" id="IPR012734">
    <property type="entry name" value="DhaK_ATP"/>
</dbReference>
<feature type="active site" description="Tele-hemiaminal-histidine intermediate" evidence="11">
    <location>
        <position position="243"/>
    </location>
</feature>
<dbReference type="PROSITE" id="PS51481">
    <property type="entry name" value="DHAK"/>
    <property type="match status" value="1"/>
</dbReference>
<dbReference type="InParanoid" id="G7E795"/>
<feature type="compositionally biased region" description="Basic and acidic residues" evidence="13">
    <location>
        <begin position="383"/>
        <end position="395"/>
    </location>
</feature>
<feature type="region of interest" description="Disordered" evidence="13">
    <location>
        <begin position="371"/>
        <end position="399"/>
    </location>
</feature>
<dbReference type="GO" id="GO:0005829">
    <property type="term" value="C:cytosol"/>
    <property type="evidence" value="ECO:0007669"/>
    <property type="project" value="TreeGrafter"/>
</dbReference>
<dbReference type="FunCoup" id="G7E795">
    <property type="interactions" value="308"/>
</dbReference>
<dbReference type="UniPathway" id="UPA00617">
    <property type="reaction ID" value="UER00669"/>
</dbReference>
<feature type="binding site" evidence="12">
    <location>
        <begin position="79"/>
        <end position="82"/>
    </location>
    <ligand>
        <name>substrate</name>
    </ligand>
</feature>
<name>G7E795_MIXOS</name>
<evidence type="ECO:0000313" key="17">
    <source>
        <dbReference type="Proteomes" id="UP000009131"/>
    </source>
</evidence>
<dbReference type="AlphaFoldDB" id="G7E795"/>
<dbReference type="STRING" id="764103.G7E795"/>
<dbReference type="eggNOG" id="KOG2426">
    <property type="taxonomic scope" value="Eukaryota"/>
</dbReference>
<accession>G7E795</accession>
<dbReference type="InterPro" id="IPR004007">
    <property type="entry name" value="DhaL_dom"/>
</dbReference>
<keyword evidence="6" id="KW-0418">Kinase</keyword>
<feature type="domain" description="DhaK" evidence="15">
    <location>
        <begin position="35"/>
        <end position="370"/>
    </location>
</feature>
<evidence type="ECO:0000256" key="7">
    <source>
        <dbReference type="ARBA" id="ARBA00022798"/>
    </source>
</evidence>
<proteinExistence type="inferred from homology"/>
<dbReference type="Pfam" id="PF02734">
    <property type="entry name" value="Dak2"/>
    <property type="match status" value="1"/>
</dbReference>